<comment type="caution">
    <text evidence="4">The sequence shown here is derived from an EMBL/GenBank/DDBJ whole genome shotgun (WGS) entry which is preliminary data.</text>
</comment>
<protein>
    <recommendedName>
        <fullName evidence="3">Putative Flp pilus-assembly TadG-like N-terminal domain-containing protein</fullName>
    </recommendedName>
</protein>
<dbReference type="AlphaFoldDB" id="A0A2N5N1X9"/>
<feature type="compositionally biased region" description="Pro residues" evidence="1">
    <location>
        <begin position="100"/>
        <end position="112"/>
    </location>
</feature>
<evidence type="ECO:0000259" key="3">
    <source>
        <dbReference type="Pfam" id="PF13400"/>
    </source>
</evidence>
<dbReference type="EMBL" id="NFEZ01000004">
    <property type="protein sequence ID" value="PLT44326.1"/>
    <property type="molecule type" value="Genomic_DNA"/>
</dbReference>
<dbReference type="Pfam" id="PF13400">
    <property type="entry name" value="Tad"/>
    <property type="match status" value="1"/>
</dbReference>
<organism evidence="4 5">
    <name type="scientific">Paenibacillus pasadenensis</name>
    <dbReference type="NCBI Taxonomy" id="217090"/>
    <lineage>
        <taxon>Bacteria</taxon>
        <taxon>Bacillati</taxon>
        <taxon>Bacillota</taxon>
        <taxon>Bacilli</taxon>
        <taxon>Bacillales</taxon>
        <taxon>Paenibacillaceae</taxon>
        <taxon>Paenibacillus</taxon>
    </lineage>
</organism>
<evidence type="ECO:0000313" key="4">
    <source>
        <dbReference type="EMBL" id="PLT44326.1"/>
    </source>
</evidence>
<evidence type="ECO:0000313" key="5">
    <source>
        <dbReference type="Proteomes" id="UP000234789"/>
    </source>
</evidence>
<reference evidence="4 5" key="1">
    <citation type="submission" date="2017-05" db="EMBL/GenBank/DDBJ databases">
        <title>Functional genome analysis of Paenibacillus pasadenensis strain R16: insights on endophytic life style and antifungal activity.</title>
        <authorList>
            <person name="Passera A."/>
            <person name="Marcolungo L."/>
            <person name="Casati P."/>
            <person name="Brasca M."/>
            <person name="Quaglino F."/>
            <person name="Delledonne M."/>
        </authorList>
    </citation>
    <scope>NUCLEOTIDE SEQUENCE [LARGE SCALE GENOMIC DNA]</scope>
    <source>
        <strain evidence="4 5">R16</strain>
    </source>
</reference>
<dbReference type="Proteomes" id="UP000234789">
    <property type="component" value="Unassembled WGS sequence"/>
</dbReference>
<feature type="domain" description="Putative Flp pilus-assembly TadG-like N-terminal" evidence="3">
    <location>
        <begin position="21"/>
        <end position="66"/>
    </location>
</feature>
<evidence type="ECO:0000256" key="2">
    <source>
        <dbReference type="SAM" id="Phobius"/>
    </source>
</evidence>
<dbReference type="RefSeq" id="WP_028600227.1">
    <property type="nucleotide sequence ID" value="NZ_BIMM01000078.1"/>
</dbReference>
<gene>
    <name evidence="4" type="ORF">B8V81_2757</name>
</gene>
<feature type="compositionally biased region" description="Basic and acidic residues" evidence="1">
    <location>
        <begin position="87"/>
        <end position="99"/>
    </location>
</feature>
<feature type="transmembrane region" description="Helical" evidence="2">
    <location>
        <begin position="21"/>
        <end position="45"/>
    </location>
</feature>
<evidence type="ECO:0000256" key="1">
    <source>
        <dbReference type="SAM" id="MobiDB-lite"/>
    </source>
</evidence>
<name>A0A2N5N1X9_9BACL</name>
<keyword evidence="5" id="KW-1185">Reference proteome</keyword>
<keyword evidence="2" id="KW-0812">Transmembrane</keyword>
<sequence length="270" mass="30165">MDALDGARRGRLARLLRDERGGMSLLGIGMMAMFILLAIYLFYFYTVFIEKRQAQNVADAAALAAVETIKELYEEALEQEAGVQARKLHEGEQEARRTPEPTPTPVPTPTPSSPAGELPDATATPTPSALPSERGEFDDERLYDEIVEEERFRDAGWLSDNWMRIVRERYFADSFTATRNGDLLYDTVKRQSGRISAAARETARRNEGLPNGGLEFPYERKPKFLLESGRTITLETIGIRSDLTAKAAAALGSKEIPIDVSSKVPMMIYW</sequence>
<feature type="region of interest" description="Disordered" evidence="1">
    <location>
        <begin position="83"/>
        <end position="137"/>
    </location>
</feature>
<keyword evidence="2" id="KW-1133">Transmembrane helix</keyword>
<keyword evidence="2" id="KW-0472">Membrane</keyword>
<dbReference type="InterPro" id="IPR028087">
    <property type="entry name" value="Tad_N"/>
</dbReference>
<accession>A0A2N5N1X9</accession>
<proteinExistence type="predicted"/>